<dbReference type="AlphaFoldDB" id="A0A2N9M5I2"/>
<dbReference type="Proteomes" id="UP000239735">
    <property type="component" value="Unassembled WGS sequence"/>
</dbReference>
<name>A0A2N9M5I2_9BACT</name>
<protein>
    <submittedName>
        <fullName evidence="1">Uncharacterized protein</fullName>
    </submittedName>
</protein>
<sequence length="49" mass="5202">MNYARLPTLKRGANIRCAYGALAGRSLMQFLISSVAPAARLSFADSLTG</sequence>
<organism evidence="1 2">
    <name type="scientific">Candidatus Sulfuritelmatomonas gaucii</name>
    <dbReference type="NCBI Taxonomy" id="2043161"/>
    <lineage>
        <taxon>Bacteria</taxon>
        <taxon>Pseudomonadati</taxon>
        <taxon>Acidobacteriota</taxon>
        <taxon>Terriglobia</taxon>
        <taxon>Terriglobales</taxon>
        <taxon>Acidobacteriaceae</taxon>
        <taxon>Candidatus Sulfuritelmatomonas</taxon>
    </lineage>
</organism>
<dbReference type="EMBL" id="OKRB01000141">
    <property type="protein sequence ID" value="SPE30660.1"/>
    <property type="molecule type" value="Genomic_DNA"/>
</dbReference>
<accession>A0A2N9M5I2</accession>
<proteinExistence type="predicted"/>
<gene>
    <name evidence="1" type="ORF">SBA5_80029</name>
</gene>
<evidence type="ECO:0000313" key="2">
    <source>
        <dbReference type="Proteomes" id="UP000239735"/>
    </source>
</evidence>
<evidence type="ECO:0000313" key="1">
    <source>
        <dbReference type="EMBL" id="SPE30660.1"/>
    </source>
</evidence>
<reference evidence="2" key="1">
    <citation type="submission" date="2018-02" db="EMBL/GenBank/DDBJ databases">
        <authorList>
            <person name="Hausmann B."/>
        </authorList>
    </citation>
    <scope>NUCLEOTIDE SEQUENCE [LARGE SCALE GENOMIC DNA]</scope>
    <source>
        <strain evidence="2">Peat soil MAG SbA5</strain>
    </source>
</reference>